<evidence type="ECO:0000313" key="9">
    <source>
        <dbReference type="Proteomes" id="UP000187609"/>
    </source>
</evidence>
<dbReference type="GO" id="GO:0005789">
    <property type="term" value="C:endoplasmic reticulum membrane"/>
    <property type="evidence" value="ECO:0007669"/>
    <property type="project" value="UniProtKB-SubCell"/>
</dbReference>
<dbReference type="EMBL" id="MJEQ01001647">
    <property type="protein sequence ID" value="OIT29931.1"/>
    <property type="molecule type" value="Genomic_DNA"/>
</dbReference>
<comment type="subcellular location">
    <subcellularLocation>
        <location evidence="1 6">Endoplasmic reticulum membrane</location>
        <topology evidence="1 6">Multi-pass membrane protein</topology>
    </subcellularLocation>
</comment>
<dbReference type="PANTHER" id="PTHR10994:SF154">
    <property type="entry name" value="RETICULON-LIKE PROTEIN B11"/>
    <property type="match status" value="1"/>
</dbReference>
<evidence type="ECO:0000256" key="3">
    <source>
        <dbReference type="ARBA" id="ARBA00022824"/>
    </source>
</evidence>
<dbReference type="AlphaFoldDB" id="A0A314KKJ2"/>
<dbReference type="SMR" id="A0A314KKJ2"/>
<proteinExistence type="predicted"/>
<feature type="non-terminal residue" evidence="8">
    <location>
        <position position="1"/>
    </location>
</feature>
<dbReference type="InterPro" id="IPR003388">
    <property type="entry name" value="Reticulon"/>
</dbReference>
<keyword evidence="4 6" id="KW-1133">Transmembrane helix</keyword>
<feature type="transmembrane region" description="Helical" evidence="6">
    <location>
        <begin position="18"/>
        <end position="40"/>
    </location>
</feature>
<dbReference type="InterPro" id="IPR045064">
    <property type="entry name" value="Reticulon-like"/>
</dbReference>
<evidence type="ECO:0000313" key="8">
    <source>
        <dbReference type="EMBL" id="OIT29931.1"/>
    </source>
</evidence>
<keyword evidence="3 6" id="KW-0256">Endoplasmic reticulum</keyword>
<dbReference type="PANTHER" id="PTHR10994">
    <property type="entry name" value="RETICULON"/>
    <property type="match status" value="1"/>
</dbReference>
<keyword evidence="2 6" id="KW-0812">Transmembrane</keyword>
<feature type="domain" description="Reticulon" evidence="7">
    <location>
        <begin position="27"/>
        <end position="113"/>
    </location>
</feature>
<dbReference type="GO" id="GO:0009617">
    <property type="term" value="P:response to bacterium"/>
    <property type="evidence" value="ECO:0007669"/>
    <property type="project" value="InterPro"/>
</dbReference>
<evidence type="ECO:0000256" key="4">
    <source>
        <dbReference type="ARBA" id="ARBA00022989"/>
    </source>
</evidence>
<feature type="transmembrane region" description="Helical" evidence="6">
    <location>
        <begin position="46"/>
        <end position="69"/>
    </location>
</feature>
<gene>
    <name evidence="8" type="primary">RTNLB10</name>
    <name evidence="8" type="ORF">A4A49_31748</name>
</gene>
<name>A0A314KKJ2_NICAT</name>
<dbReference type="STRING" id="49451.A0A314KKJ2"/>
<dbReference type="Proteomes" id="UP000187609">
    <property type="component" value="Unassembled WGS sequence"/>
</dbReference>
<keyword evidence="5 6" id="KW-0472">Membrane</keyword>
<dbReference type="Gramene" id="OIT29931">
    <property type="protein sequence ID" value="OIT29931"/>
    <property type="gene ID" value="A4A49_31748"/>
</dbReference>
<comment type="caution">
    <text evidence="8">The sequence shown here is derived from an EMBL/GenBank/DDBJ whole genome shotgun (WGS) entry which is preliminary data.</text>
</comment>
<evidence type="ECO:0000256" key="6">
    <source>
        <dbReference type="RuleBase" id="RU363132"/>
    </source>
</evidence>
<dbReference type="PROSITE" id="PS50845">
    <property type="entry name" value="RETICULON"/>
    <property type="match status" value="1"/>
</dbReference>
<evidence type="ECO:0000256" key="5">
    <source>
        <dbReference type="ARBA" id="ARBA00023136"/>
    </source>
</evidence>
<sequence length="113" mass="13080">ISYCSLQSTKKPKLPWEILVGVPSIMLSRVAQVALGLWLISYVGSFFTFLILLCIASETLFSLYVPLLYEKYRNQIDDKLITAQKVIQKHYRIIDENVLRKILKSSNKEKKTQ</sequence>
<reference evidence="8" key="1">
    <citation type="submission" date="2016-11" db="EMBL/GenBank/DDBJ databases">
        <title>The genome of Nicotiana attenuata.</title>
        <authorList>
            <person name="Xu S."/>
            <person name="Brockmoeller T."/>
            <person name="Gaquerel E."/>
            <person name="Navarro A."/>
            <person name="Kuhl H."/>
            <person name="Gase K."/>
            <person name="Ling Z."/>
            <person name="Zhou W."/>
            <person name="Kreitzer C."/>
            <person name="Stanke M."/>
            <person name="Tang H."/>
            <person name="Lyons E."/>
            <person name="Pandey P."/>
            <person name="Pandey S.P."/>
            <person name="Timmermann B."/>
            <person name="Baldwin I.T."/>
        </authorList>
    </citation>
    <scope>NUCLEOTIDE SEQUENCE [LARGE SCALE GENOMIC DNA]</scope>
    <source>
        <strain evidence="8">UT</strain>
    </source>
</reference>
<evidence type="ECO:0000259" key="7">
    <source>
        <dbReference type="PROSITE" id="PS50845"/>
    </source>
</evidence>
<keyword evidence="9" id="KW-1185">Reference proteome</keyword>
<evidence type="ECO:0000256" key="1">
    <source>
        <dbReference type="ARBA" id="ARBA00004477"/>
    </source>
</evidence>
<organism evidence="8 9">
    <name type="scientific">Nicotiana attenuata</name>
    <name type="common">Coyote tobacco</name>
    <dbReference type="NCBI Taxonomy" id="49451"/>
    <lineage>
        <taxon>Eukaryota</taxon>
        <taxon>Viridiplantae</taxon>
        <taxon>Streptophyta</taxon>
        <taxon>Embryophyta</taxon>
        <taxon>Tracheophyta</taxon>
        <taxon>Spermatophyta</taxon>
        <taxon>Magnoliopsida</taxon>
        <taxon>eudicotyledons</taxon>
        <taxon>Gunneridae</taxon>
        <taxon>Pentapetalae</taxon>
        <taxon>asterids</taxon>
        <taxon>lamiids</taxon>
        <taxon>Solanales</taxon>
        <taxon>Solanaceae</taxon>
        <taxon>Nicotianoideae</taxon>
        <taxon>Nicotianeae</taxon>
        <taxon>Nicotiana</taxon>
    </lineage>
</organism>
<evidence type="ECO:0000256" key="2">
    <source>
        <dbReference type="ARBA" id="ARBA00022692"/>
    </source>
</evidence>
<dbReference type="Pfam" id="PF02453">
    <property type="entry name" value="Reticulon"/>
    <property type="match status" value="1"/>
</dbReference>
<protein>
    <recommendedName>
        <fullName evidence="6">Reticulon-like protein</fullName>
    </recommendedName>
</protein>
<accession>A0A314KKJ2</accession>